<evidence type="ECO:0000313" key="7">
    <source>
        <dbReference type="Proteomes" id="UP000524450"/>
    </source>
</evidence>
<dbReference type="Gene3D" id="3.30.450.40">
    <property type="match status" value="1"/>
</dbReference>
<dbReference type="SUPFAM" id="SSF46785">
    <property type="entry name" value="Winged helix' DNA-binding domain"/>
    <property type="match status" value="1"/>
</dbReference>
<reference evidence="6 7" key="1">
    <citation type="submission" date="2020-08" db="EMBL/GenBank/DDBJ databases">
        <title>Genomic Encyclopedia of Type Strains, Phase IV (KMG-V): Genome sequencing to study the core and pangenomes of soil and plant-associated prokaryotes.</title>
        <authorList>
            <person name="Whitman W."/>
        </authorList>
    </citation>
    <scope>NUCLEOTIDE SEQUENCE [LARGE SCALE GENOMIC DNA]</scope>
    <source>
        <strain evidence="6 7">34/80</strain>
    </source>
</reference>
<name>A0A840FL44_9BURK</name>
<dbReference type="PROSITE" id="PS51077">
    <property type="entry name" value="HTH_ICLR"/>
    <property type="match status" value="1"/>
</dbReference>
<feature type="domain" description="IclR-ED" evidence="5">
    <location>
        <begin position="82"/>
        <end position="260"/>
    </location>
</feature>
<dbReference type="InterPro" id="IPR014757">
    <property type="entry name" value="Tscrpt_reg_IclR_C"/>
</dbReference>
<dbReference type="Pfam" id="PF09339">
    <property type="entry name" value="HTH_IclR"/>
    <property type="match status" value="1"/>
</dbReference>
<dbReference type="InterPro" id="IPR005471">
    <property type="entry name" value="Tscrpt_reg_IclR_N"/>
</dbReference>
<dbReference type="InterPro" id="IPR036390">
    <property type="entry name" value="WH_DNA-bd_sf"/>
</dbReference>
<evidence type="ECO:0000259" key="5">
    <source>
        <dbReference type="PROSITE" id="PS51078"/>
    </source>
</evidence>
<dbReference type="Proteomes" id="UP000524450">
    <property type="component" value="Unassembled WGS sequence"/>
</dbReference>
<evidence type="ECO:0000259" key="4">
    <source>
        <dbReference type="PROSITE" id="PS51077"/>
    </source>
</evidence>
<feature type="domain" description="HTH iclR-type" evidence="4">
    <location>
        <begin position="19"/>
        <end position="81"/>
    </location>
</feature>
<dbReference type="InterPro" id="IPR036388">
    <property type="entry name" value="WH-like_DNA-bd_sf"/>
</dbReference>
<dbReference type="GO" id="GO:0045892">
    <property type="term" value="P:negative regulation of DNA-templated transcription"/>
    <property type="evidence" value="ECO:0007669"/>
    <property type="project" value="TreeGrafter"/>
</dbReference>
<organism evidence="6 7">
    <name type="scientific">Variovorax guangxiensis</name>
    <dbReference type="NCBI Taxonomy" id="1775474"/>
    <lineage>
        <taxon>Bacteria</taxon>
        <taxon>Pseudomonadati</taxon>
        <taxon>Pseudomonadota</taxon>
        <taxon>Betaproteobacteria</taxon>
        <taxon>Burkholderiales</taxon>
        <taxon>Comamonadaceae</taxon>
        <taxon>Variovorax</taxon>
    </lineage>
</organism>
<evidence type="ECO:0000256" key="3">
    <source>
        <dbReference type="ARBA" id="ARBA00023163"/>
    </source>
</evidence>
<gene>
    <name evidence="6" type="ORF">GGD71_001086</name>
</gene>
<dbReference type="PROSITE" id="PS51078">
    <property type="entry name" value="ICLR_ED"/>
    <property type="match status" value="1"/>
</dbReference>
<protein>
    <submittedName>
        <fullName evidence="6">DNA-binding IclR family transcriptional regulator</fullName>
    </submittedName>
</protein>
<evidence type="ECO:0000256" key="2">
    <source>
        <dbReference type="ARBA" id="ARBA00023125"/>
    </source>
</evidence>
<dbReference type="Gene3D" id="1.10.10.10">
    <property type="entry name" value="Winged helix-like DNA-binding domain superfamily/Winged helix DNA-binding domain"/>
    <property type="match status" value="1"/>
</dbReference>
<keyword evidence="2 6" id="KW-0238">DNA-binding</keyword>
<keyword evidence="3" id="KW-0804">Transcription</keyword>
<dbReference type="EMBL" id="JACIFZ010000001">
    <property type="protein sequence ID" value="MBB4220339.1"/>
    <property type="molecule type" value="Genomic_DNA"/>
</dbReference>
<dbReference type="PANTHER" id="PTHR30136:SF33">
    <property type="entry name" value="TRANSCRIPTIONAL REGULATORY PROTEIN"/>
    <property type="match status" value="1"/>
</dbReference>
<keyword evidence="1" id="KW-0805">Transcription regulation</keyword>
<dbReference type="SMART" id="SM00346">
    <property type="entry name" value="HTH_ICLR"/>
    <property type="match status" value="1"/>
</dbReference>
<comment type="caution">
    <text evidence="6">The sequence shown here is derived from an EMBL/GenBank/DDBJ whole genome shotgun (WGS) entry which is preliminary data.</text>
</comment>
<dbReference type="SUPFAM" id="SSF55781">
    <property type="entry name" value="GAF domain-like"/>
    <property type="match status" value="1"/>
</dbReference>
<proteinExistence type="predicted"/>
<evidence type="ECO:0000313" key="6">
    <source>
        <dbReference type="EMBL" id="MBB4220339.1"/>
    </source>
</evidence>
<dbReference type="InterPro" id="IPR029016">
    <property type="entry name" value="GAF-like_dom_sf"/>
</dbReference>
<evidence type="ECO:0000256" key="1">
    <source>
        <dbReference type="ARBA" id="ARBA00023015"/>
    </source>
</evidence>
<dbReference type="RefSeq" id="WP_184635801.1">
    <property type="nucleotide sequence ID" value="NZ_JACIFZ010000001.1"/>
</dbReference>
<dbReference type="GO" id="GO:0003677">
    <property type="term" value="F:DNA binding"/>
    <property type="evidence" value="ECO:0007669"/>
    <property type="project" value="UniProtKB-KW"/>
</dbReference>
<dbReference type="InterPro" id="IPR050707">
    <property type="entry name" value="HTH_MetabolicPath_Reg"/>
</dbReference>
<dbReference type="Pfam" id="PF01614">
    <property type="entry name" value="IclR_C"/>
    <property type="match status" value="1"/>
</dbReference>
<dbReference type="PANTHER" id="PTHR30136">
    <property type="entry name" value="HELIX-TURN-HELIX TRANSCRIPTIONAL REGULATOR, ICLR FAMILY"/>
    <property type="match status" value="1"/>
</dbReference>
<dbReference type="AlphaFoldDB" id="A0A840FL44"/>
<accession>A0A840FL44</accession>
<dbReference type="GO" id="GO:0003700">
    <property type="term" value="F:DNA-binding transcription factor activity"/>
    <property type="evidence" value="ECO:0007669"/>
    <property type="project" value="TreeGrafter"/>
</dbReference>
<sequence length="266" mass="29473">MTDQARFFLDHKPGRSPANRSLERGVEILRAFRPGSELLGNGELAERTGLSKATVSRLTQTLVGSGMLQLDKAERAYRLAPAVLSLSHAMRTASRVLQTAAPRMLELARQRHINVGLAAPDRDEMVYLESIRYARRAALRHVVSGQRVPMELTSLGRAYLAALTPQHRTQLMQLLSKRRVKWKGIESEIRKACTDVRTRGFCAAAWQPEVVALATPLEVEGSIYVLNISLSTQESIEAIAQDLGPPLLALAQAVRHELAVREPRSE</sequence>